<gene>
    <name evidence="1" type="ORF">DPEC_G00054670</name>
</gene>
<evidence type="ECO:0000313" key="1">
    <source>
        <dbReference type="EMBL" id="KAJ8011099.1"/>
    </source>
</evidence>
<sequence>MISSDSDIELISLEPIRPGHPTLIYVRPCAIQASAWSDDIPIKSSIDESMKLIPLEPDIRSGGSTLIHVNPCESPLSAWTDDFHIKSSIDISIEFERKDEFSSCDETDDATLVSSSGSGSECLVEPSEKIYGDQISLSSVCDCVSEHSERTNTQVENLRRMKENLAYMDLILEECLMPTSHVKEEPSKSIGCFSWMTRWLPCKKGHRPGRHAPASTPAAPSVCRNRLQMRNGTLKRAKPEEDYFLGCCRNAV</sequence>
<evidence type="ECO:0000313" key="2">
    <source>
        <dbReference type="Proteomes" id="UP001157502"/>
    </source>
</evidence>
<protein>
    <submittedName>
        <fullName evidence="1">Uncharacterized protein</fullName>
    </submittedName>
</protein>
<dbReference type="Proteomes" id="UP001157502">
    <property type="component" value="Chromosome 5"/>
</dbReference>
<comment type="caution">
    <text evidence="1">The sequence shown here is derived from an EMBL/GenBank/DDBJ whole genome shotgun (WGS) entry which is preliminary data.</text>
</comment>
<proteinExistence type="predicted"/>
<keyword evidence="2" id="KW-1185">Reference proteome</keyword>
<reference evidence="1" key="1">
    <citation type="submission" date="2021-05" db="EMBL/GenBank/DDBJ databases">
        <authorList>
            <person name="Pan Q."/>
            <person name="Jouanno E."/>
            <person name="Zahm M."/>
            <person name="Klopp C."/>
            <person name="Cabau C."/>
            <person name="Louis A."/>
            <person name="Berthelot C."/>
            <person name="Parey E."/>
            <person name="Roest Crollius H."/>
            <person name="Montfort J."/>
            <person name="Robinson-Rechavi M."/>
            <person name="Bouchez O."/>
            <person name="Lampietro C."/>
            <person name="Lopez Roques C."/>
            <person name="Donnadieu C."/>
            <person name="Postlethwait J."/>
            <person name="Bobe J."/>
            <person name="Dillon D."/>
            <person name="Chandos A."/>
            <person name="von Hippel F."/>
            <person name="Guiguen Y."/>
        </authorList>
    </citation>
    <scope>NUCLEOTIDE SEQUENCE</scope>
    <source>
        <strain evidence="1">YG-Jan2019</strain>
    </source>
</reference>
<dbReference type="EMBL" id="CM055732">
    <property type="protein sequence ID" value="KAJ8011099.1"/>
    <property type="molecule type" value="Genomic_DNA"/>
</dbReference>
<organism evidence="1 2">
    <name type="scientific">Dallia pectoralis</name>
    <name type="common">Alaska blackfish</name>
    <dbReference type="NCBI Taxonomy" id="75939"/>
    <lineage>
        <taxon>Eukaryota</taxon>
        <taxon>Metazoa</taxon>
        <taxon>Chordata</taxon>
        <taxon>Craniata</taxon>
        <taxon>Vertebrata</taxon>
        <taxon>Euteleostomi</taxon>
        <taxon>Actinopterygii</taxon>
        <taxon>Neopterygii</taxon>
        <taxon>Teleostei</taxon>
        <taxon>Protacanthopterygii</taxon>
        <taxon>Esociformes</taxon>
        <taxon>Umbridae</taxon>
        <taxon>Dallia</taxon>
    </lineage>
</organism>
<accession>A0ACC2H533</accession>
<name>A0ACC2H533_DALPE</name>